<proteinExistence type="predicted"/>
<reference evidence="1 2" key="1">
    <citation type="submission" date="2010-01" db="EMBL/GenBank/DDBJ databases">
        <authorList>
            <person name="Weinstock G."/>
            <person name="Sodergren E."/>
            <person name="Clifton S."/>
            <person name="Fulton L."/>
            <person name="Fulton B."/>
            <person name="Courtney L."/>
            <person name="Fronick C."/>
            <person name="Harrison M."/>
            <person name="Strong C."/>
            <person name="Farmer C."/>
            <person name="Delahaunty K."/>
            <person name="Markovic C."/>
            <person name="Hall O."/>
            <person name="Minx P."/>
            <person name="Tomlinson C."/>
            <person name="Mitreva M."/>
            <person name="Nelson J."/>
            <person name="Hou S."/>
            <person name="Wollam A."/>
            <person name="Pepin K.H."/>
            <person name="Johnson M."/>
            <person name="Bhonagiri V."/>
            <person name="Nash W.E."/>
            <person name="Warren W."/>
            <person name="Chinwalla A."/>
            <person name="Mardis E.R."/>
            <person name="Wilson R.K."/>
        </authorList>
    </citation>
    <scope>NUCLEOTIDE SEQUENCE [LARGE SCALE GENOMIC DNA]</scope>
    <source>
        <strain evidence="1 2">DSM 13479</strain>
    </source>
</reference>
<comment type="caution">
    <text evidence="1">The sequence shown here is derived from an EMBL/GenBank/DDBJ whole genome shotgun (WGS) entry which is preliminary data.</text>
</comment>
<sequence length="49" mass="5531">MMVMKTPGLSGCSVPEFYVCARRRTFLTGASPESARWWEGYSRRQGCPS</sequence>
<gene>
    <name evidence="1" type="ORF">CLOSTHATH_05076</name>
</gene>
<dbReference type="EMBL" id="ACIO01000505">
    <property type="protein sequence ID" value="EFC96727.1"/>
    <property type="molecule type" value="Genomic_DNA"/>
</dbReference>
<dbReference type="Proteomes" id="UP000004968">
    <property type="component" value="Unassembled WGS sequence"/>
</dbReference>
<accession>D3AN76</accession>
<protein>
    <submittedName>
        <fullName evidence="1">Uncharacterized protein</fullName>
    </submittedName>
</protein>
<organism evidence="1 2">
    <name type="scientific">Hungatella hathewayi DSM 13479</name>
    <dbReference type="NCBI Taxonomy" id="566550"/>
    <lineage>
        <taxon>Bacteria</taxon>
        <taxon>Bacillati</taxon>
        <taxon>Bacillota</taxon>
        <taxon>Clostridia</taxon>
        <taxon>Lachnospirales</taxon>
        <taxon>Lachnospiraceae</taxon>
        <taxon>Hungatella</taxon>
    </lineage>
</organism>
<dbReference type="HOGENOM" id="CLU_3136523_0_0_9"/>
<evidence type="ECO:0000313" key="2">
    <source>
        <dbReference type="Proteomes" id="UP000004968"/>
    </source>
</evidence>
<dbReference type="AlphaFoldDB" id="D3AN76"/>
<name>D3AN76_9FIRM</name>
<evidence type="ECO:0000313" key="1">
    <source>
        <dbReference type="EMBL" id="EFC96727.1"/>
    </source>
</evidence>